<reference evidence="7 8" key="1">
    <citation type="submission" date="2023-11" db="EMBL/GenBank/DDBJ databases">
        <title>Halocaridina rubra genome assembly.</title>
        <authorList>
            <person name="Smith C."/>
        </authorList>
    </citation>
    <scope>NUCLEOTIDE SEQUENCE [LARGE SCALE GENOMIC DNA]</scope>
    <source>
        <strain evidence="7">EP-1</strain>
        <tissue evidence="7">Whole</tissue>
    </source>
</reference>
<dbReference type="PANTHER" id="PTHR24211">
    <property type="entry name" value="LIM DOMAIN-CONTAINING PROTEIN"/>
    <property type="match status" value="1"/>
</dbReference>
<protein>
    <recommendedName>
        <fullName evidence="6">LIM zinc-binding domain-containing protein</fullName>
    </recommendedName>
</protein>
<keyword evidence="8" id="KW-1185">Reference proteome</keyword>
<dbReference type="SMART" id="SM00132">
    <property type="entry name" value="LIM"/>
    <property type="match status" value="1"/>
</dbReference>
<dbReference type="Proteomes" id="UP001381693">
    <property type="component" value="Unassembled WGS sequence"/>
</dbReference>
<feature type="non-terminal residue" evidence="7">
    <location>
        <position position="429"/>
    </location>
</feature>
<feature type="non-terminal residue" evidence="7">
    <location>
        <position position="1"/>
    </location>
</feature>
<feature type="region of interest" description="Disordered" evidence="5">
    <location>
        <begin position="19"/>
        <end position="40"/>
    </location>
</feature>
<dbReference type="Pfam" id="PF00412">
    <property type="entry name" value="LIM"/>
    <property type="match status" value="1"/>
</dbReference>
<organism evidence="7 8">
    <name type="scientific">Halocaridina rubra</name>
    <name type="common">Hawaiian red shrimp</name>
    <dbReference type="NCBI Taxonomy" id="373956"/>
    <lineage>
        <taxon>Eukaryota</taxon>
        <taxon>Metazoa</taxon>
        <taxon>Ecdysozoa</taxon>
        <taxon>Arthropoda</taxon>
        <taxon>Crustacea</taxon>
        <taxon>Multicrustacea</taxon>
        <taxon>Malacostraca</taxon>
        <taxon>Eumalacostraca</taxon>
        <taxon>Eucarida</taxon>
        <taxon>Decapoda</taxon>
        <taxon>Pleocyemata</taxon>
        <taxon>Caridea</taxon>
        <taxon>Atyoidea</taxon>
        <taxon>Atyidae</taxon>
        <taxon>Halocaridina</taxon>
    </lineage>
</organism>
<feature type="region of interest" description="Disordered" evidence="5">
    <location>
        <begin position="207"/>
        <end position="226"/>
    </location>
</feature>
<feature type="region of interest" description="Disordered" evidence="5">
    <location>
        <begin position="143"/>
        <end position="167"/>
    </location>
</feature>
<feature type="compositionally biased region" description="Polar residues" evidence="5">
    <location>
        <begin position="259"/>
        <end position="276"/>
    </location>
</feature>
<name>A0AAN8XDJ8_HALRR</name>
<feature type="region of interest" description="Disordered" evidence="5">
    <location>
        <begin position="256"/>
        <end position="286"/>
    </location>
</feature>
<dbReference type="InterPro" id="IPR047120">
    <property type="entry name" value="Pk/Esn/Tes"/>
</dbReference>
<dbReference type="CDD" id="cd09340">
    <property type="entry name" value="LIM1_Testin_like"/>
    <property type="match status" value="1"/>
</dbReference>
<feature type="compositionally biased region" description="Polar residues" evidence="5">
    <location>
        <begin position="63"/>
        <end position="75"/>
    </location>
</feature>
<proteinExistence type="predicted"/>
<evidence type="ECO:0000256" key="4">
    <source>
        <dbReference type="PROSITE-ProRule" id="PRU00125"/>
    </source>
</evidence>
<dbReference type="SUPFAM" id="SSF57716">
    <property type="entry name" value="Glucocorticoid receptor-like (DNA-binding domain)"/>
    <property type="match status" value="1"/>
</dbReference>
<keyword evidence="1 4" id="KW-0479">Metal-binding</keyword>
<dbReference type="GO" id="GO:0046872">
    <property type="term" value="F:metal ion binding"/>
    <property type="evidence" value="ECO:0007669"/>
    <property type="project" value="UniProtKB-KW"/>
</dbReference>
<evidence type="ECO:0000313" key="7">
    <source>
        <dbReference type="EMBL" id="KAK7081392.1"/>
    </source>
</evidence>
<dbReference type="PROSITE" id="PS00478">
    <property type="entry name" value="LIM_DOMAIN_1"/>
    <property type="match status" value="1"/>
</dbReference>
<gene>
    <name evidence="7" type="ORF">SK128_027540</name>
</gene>
<evidence type="ECO:0000259" key="6">
    <source>
        <dbReference type="PROSITE" id="PS50023"/>
    </source>
</evidence>
<evidence type="ECO:0000256" key="3">
    <source>
        <dbReference type="ARBA" id="ARBA00023038"/>
    </source>
</evidence>
<comment type="caution">
    <text evidence="7">The sequence shown here is derived from an EMBL/GenBank/DDBJ whole genome shotgun (WGS) entry which is preliminary data.</text>
</comment>
<evidence type="ECO:0000256" key="2">
    <source>
        <dbReference type="ARBA" id="ARBA00022833"/>
    </source>
</evidence>
<accession>A0AAN8XDJ8</accession>
<keyword evidence="2 4" id="KW-0862">Zinc</keyword>
<dbReference type="InterPro" id="IPR001781">
    <property type="entry name" value="Znf_LIM"/>
</dbReference>
<dbReference type="Gene3D" id="2.10.110.10">
    <property type="entry name" value="Cysteine Rich Protein"/>
    <property type="match status" value="1"/>
</dbReference>
<dbReference type="PANTHER" id="PTHR24211:SF22">
    <property type="entry name" value="TESTIN"/>
    <property type="match status" value="1"/>
</dbReference>
<feature type="domain" description="LIM zinc-binding" evidence="6">
    <location>
        <begin position="356"/>
        <end position="421"/>
    </location>
</feature>
<evidence type="ECO:0000256" key="5">
    <source>
        <dbReference type="SAM" id="MobiDB-lite"/>
    </source>
</evidence>
<evidence type="ECO:0000256" key="1">
    <source>
        <dbReference type="ARBA" id="ARBA00022723"/>
    </source>
</evidence>
<dbReference type="PROSITE" id="PS50023">
    <property type="entry name" value="LIM_DOMAIN_2"/>
    <property type="match status" value="1"/>
</dbReference>
<feature type="compositionally biased region" description="Polar residues" evidence="5">
    <location>
        <begin position="217"/>
        <end position="226"/>
    </location>
</feature>
<dbReference type="AlphaFoldDB" id="A0AAN8XDJ8"/>
<sequence>DSAQDEIKQIEQARIFPKADYNLPTPKKITDEAESVGDTRYKIPTQEKLLHPAEIFDEKEYSFPTQKNVSNQFGSSDERAYKSPSKEKVSYLSGGYDEGQCNVATQGKVKPPVAPKPYHSIRADHHNLQISPDLHEQPEYLSSIIPGYQPPEYHSQESDKTGLSSNQPLIQPLIKNSQLKQPGYVKEQTIHQTPQTDEIHQQLPQYHMHQPSHHDYQSGSSNYYPQSDQLKKIRDQLHDQVNEQDFPPPIPELLGYPSDTGNENADTSRNTNSFENNGAKIGSRPYEDGIKFPMQQMLAKERNISHTEATQAPYGAQIDTLAGGMAMAHGSDVTILFPKESQALGTQTPKGIKSKHSCQGCNQSMNVGDVAIFCERAGSEKCWHPACFCCFTCKELLADLIYFYKDDKVYCGRHFTDAEAIPRCKSCDE</sequence>
<evidence type="ECO:0000313" key="8">
    <source>
        <dbReference type="Proteomes" id="UP001381693"/>
    </source>
</evidence>
<dbReference type="EMBL" id="JAXCGZ010005017">
    <property type="protein sequence ID" value="KAK7081392.1"/>
    <property type="molecule type" value="Genomic_DNA"/>
</dbReference>
<feature type="region of interest" description="Disordered" evidence="5">
    <location>
        <begin position="61"/>
        <end position="84"/>
    </location>
</feature>
<keyword evidence="3 4" id="KW-0440">LIM domain</keyword>